<evidence type="ECO:0000256" key="3">
    <source>
        <dbReference type="ARBA" id="ARBA00022448"/>
    </source>
</evidence>
<keyword evidence="6 8" id="KW-1133">Transmembrane helix</keyword>
<dbReference type="RefSeq" id="WP_133579808.1">
    <property type="nucleotide sequence ID" value="NZ_SNYJ01000004.1"/>
</dbReference>
<feature type="transmembrane region" description="Helical" evidence="8">
    <location>
        <begin position="278"/>
        <end position="297"/>
    </location>
</feature>
<evidence type="ECO:0000313" key="11">
    <source>
        <dbReference type="Proteomes" id="UP000295632"/>
    </source>
</evidence>
<dbReference type="InterPro" id="IPR004776">
    <property type="entry name" value="Mem_transp_PIN-like"/>
</dbReference>
<keyword evidence="5 8" id="KW-0812">Transmembrane</keyword>
<feature type="transmembrane region" description="Helical" evidence="8">
    <location>
        <begin position="221"/>
        <end position="241"/>
    </location>
</feature>
<protein>
    <recommendedName>
        <fullName evidence="9">SSD domain-containing protein</fullName>
    </recommendedName>
</protein>
<feature type="transmembrane region" description="Helical" evidence="8">
    <location>
        <begin position="29"/>
        <end position="47"/>
    </location>
</feature>
<dbReference type="PANTHER" id="PTHR36838">
    <property type="entry name" value="AUXIN EFFLUX CARRIER FAMILY PROTEIN"/>
    <property type="match status" value="1"/>
</dbReference>
<dbReference type="InterPro" id="IPR038770">
    <property type="entry name" value="Na+/solute_symporter_sf"/>
</dbReference>
<comment type="similarity">
    <text evidence="2">Belongs to the auxin efflux carrier (TC 2.A.69) family.</text>
</comment>
<dbReference type="GO" id="GO:0005886">
    <property type="term" value="C:plasma membrane"/>
    <property type="evidence" value="ECO:0007669"/>
    <property type="project" value="UniProtKB-SubCell"/>
</dbReference>
<feature type="domain" description="SSD" evidence="9">
    <location>
        <begin position="1"/>
        <end position="53"/>
    </location>
</feature>
<keyword evidence="4" id="KW-1003">Cell membrane</keyword>
<feature type="transmembrane region" description="Helical" evidence="8">
    <location>
        <begin position="247"/>
        <end position="266"/>
    </location>
</feature>
<dbReference type="AlphaFoldDB" id="A0A4R6U6H2"/>
<gene>
    <name evidence="10" type="ORF">EV213_104210</name>
</gene>
<accession>A0A4R6U6H2</accession>
<feature type="transmembrane region" description="Helical" evidence="8">
    <location>
        <begin position="89"/>
        <end position="112"/>
    </location>
</feature>
<feature type="transmembrane region" description="Helical" evidence="8">
    <location>
        <begin position="59"/>
        <end position="77"/>
    </location>
</feature>
<keyword evidence="11" id="KW-1185">Reference proteome</keyword>
<keyword evidence="7 8" id="KW-0472">Membrane</keyword>
<comment type="subcellular location">
    <subcellularLocation>
        <location evidence="1">Cell membrane</location>
        <topology evidence="1">Multi-pass membrane protein</topology>
    </subcellularLocation>
</comment>
<dbReference type="Pfam" id="PF03547">
    <property type="entry name" value="Mem_trans"/>
    <property type="match status" value="1"/>
</dbReference>
<dbReference type="EMBL" id="SNYJ01000004">
    <property type="protein sequence ID" value="TDQ41212.1"/>
    <property type="molecule type" value="Genomic_DNA"/>
</dbReference>
<comment type="caution">
    <text evidence="10">The sequence shown here is derived from an EMBL/GenBank/DDBJ whole genome shotgun (WGS) entry which is preliminary data.</text>
</comment>
<feature type="transmembrane region" description="Helical" evidence="8">
    <location>
        <begin position="118"/>
        <end position="139"/>
    </location>
</feature>
<proteinExistence type="inferred from homology"/>
<evidence type="ECO:0000256" key="6">
    <source>
        <dbReference type="ARBA" id="ARBA00022989"/>
    </source>
</evidence>
<evidence type="ECO:0000256" key="1">
    <source>
        <dbReference type="ARBA" id="ARBA00004651"/>
    </source>
</evidence>
<feature type="transmembrane region" description="Helical" evidence="8">
    <location>
        <begin position="6"/>
        <end position="22"/>
    </location>
</feature>
<dbReference type="InterPro" id="IPR000731">
    <property type="entry name" value="SSD"/>
</dbReference>
<evidence type="ECO:0000313" key="10">
    <source>
        <dbReference type="EMBL" id="TDQ41212.1"/>
    </source>
</evidence>
<evidence type="ECO:0000256" key="4">
    <source>
        <dbReference type="ARBA" id="ARBA00022475"/>
    </source>
</evidence>
<evidence type="ECO:0000256" key="2">
    <source>
        <dbReference type="ARBA" id="ARBA00010145"/>
    </source>
</evidence>
<evidence type="ECO:0000256" key="7">
    <source>
        <dbReference type="ARBA" id="ARBA00023136"/>
    </source>
</evidence>
<dbReference type="GO" id="GO:0055085">
    <property type="term" value="P:transmembrane transport"/>
    <property type="evidence" value="ECO:0007669"/>
    <property type="project" value="InterPro"/>
</dbReference>
<feature type="transmembrane region" description="Helical" evidence="8">
    <location>
        <begin position="160"/>
        <end position="185"/>
    </location>
</feature>
<dbReference type="PROSITE" id="PS50156">
    <property type="entry name" value="SSD"/>
    <property type="match status" value="1"/>
</dbReference>
<dbReference type="Proteomes" id="UP000295632">
    <property type="component" value="Unassembled WGS sequence"/>
</dbReference>
<dbReference type="OrthoDB" id="148377at2"/>
<sequence length="298" mass="32316">MLAPVIPIFIIFFIGFLVRKRLPVDVSMCSRLAVIVFIPFLVFRSFYSNGLSLTSLYYALYLSGTVGGCLLIVYFVARLRNRSATQTCGMMLASAFSNNGNYGIPLVLFAFGNEAGTVAITLMVLQQLLMHTLGVSIAAAGSTVLSEGKRRRIKLWRMPILYGAVGGLVFHWLSWPIHASVWQVIQSLADAAVPFMMVVLGMQLGAMTLGKLEWRRLFASVTIKLLAAPLLAALIVAVLPLPLLEKQVMIVLAATPTAVNTTLYAVQYDTDASHVSAATLFSTLISLATVPVVLMLVS</sequence>
<name>A0A4R6U6H2_9BACI</name>
<evidence type="ECO:0000259" key="9">
    <source>
        <dbReference type="PROSITE" id="PS50156"/>
    </source>
</evidence>
<feature type="transmembrane region" description="Helical" evidence="8">
    <location>
        <begin position="191"/>
        <end position="209"/>
    </location>
</feature>
<evidence type="ECO:0000256" key="8">
    <source>
        <dbReference type="SAM" id="Phobius"/>
    </source>
</evidence>
<dbReference type="Gene3D" id="1.20.1530.20">
    <property type="match status" value="1"/>
</dbReference>
<dbReference type="PANTHER" id="PTHR36838:SF1">
    <property type="entry name" value="SLR1864 PROTEIN"/>
    <property type="match status" value="1"/>
</dbReference>
<reference evidence="10 11" key="1">
    <citation type="submission" date="2019-03" db="EMBL/GenBank/DDBJ databases">
        <title>Genomic Encyclopedia of Type Strains, Phase IV (KMG-IV): sequencing the most valuable type-strain genomes for metagenomic binning, comparative biology and taxonomic classification.</title>
        <authorList>
            <person name="Goeker M."/>
        </authorList>
    </citation>
    <scope>NUCLEOTIDE SEQUENCE [LARGE SCALE GENOMIC DNA]</scope>
    <source>
        <strain evidence="10 11">DSM 28697</strain>
    </source>
</reference>
<keyword evidence="3" id="KW-0813">Transport</keyword>
<organism evidence="10 11">
    <name type="scientific">Aureibacillus halotolerans</name>
    <dbReference type="NCBI Taxonomy" id="1508390"/>
    <lineage>
        <taxon>Bacteria</taxon>
        <taxon>Bacillati</taxon>
        <taxon>Bacillota</taxon>
        <taxon>Bacilli</taxon>
        <taxon>Bacillales</taxon>
        <taxon>Bacillaceae</taxon>
        <taxon>Aureibacillus</taxon>
    </lineage>
</organism>
<evidence type="ECO:0000256" key="5">
    <source>
        <dbReference type="ARBA" id="ARBA00022692"/>
    </source>
</evidence>